<evidence type="ECO:0000256" key="16">
    <source>
        <dbReference type="ARBA" id="ARBA00034104"/>
    </source>
</evidence>
<feature type="domain" description="Ionotropic glutamate receptor C-terminal" evidence="22">
    <location>
        <begin position="307"/>
        <end position="675"/>
    </location>
</feature>
<dbReference type="Pfam" id="PF10613">
    <property type="entry name" value="Lig_chan-Glu_bd"/>
    <property type="match status" value="1"/>
</dbReference>
<organism evidence="24 25">
    <name type="scientific">Hypothenemus hampei</name>
    <name type="common">Coffee berry borer</name>
    <dbReference type="NCBI Taxonomy" id="57062"/>
    <lineage>
        <taxon>Eukaryota</taxon>
        <taxon>Metazoa</taxon>
        <taxon>Ecdysozoa</taxon>
        <taxon>Arthropoda</taxon>
        <taxon>Hexapoda</taxon>
        <taxon>Insecta</taxon>
        <taxon>Pterygota</taxon>
        <taxon>Neoptera</taxon>
        <taxon>Endopterygota</taxon>
        <taxon>Coleoptera</taxon>
        <taxon>Polyphaga</taxon>
        <taxon>Cucujiformia</taxon>
        <taxon>Curculionidae</taxon>
        <taxon>Scolytinae</taxon>
        <taxon>Hypothenemus</taxon>
    </lineage>
</organism>
<evidence type="ECO:0000256" key="13">
    <source>
        <dbReference type="ARBA" id="ARBA00023273"/>
    </source>
</evidence>
<comment type="subcellular location">
    <subcellularLocation>
        <location evidence="16">Postsynaptic cell membrane</location>
        <topology evidence="16">Multi-pass membrane protein</topology>
    </subcellularLocation>
    <subcellularLocation>
        <location evidence="17">Presynaptic cell membrane</location>
        <topology evidence="17">Multi-pass membrane protein</topology>
    </subcellularLocation>
</comment>
<protein>
    <recommendedName>
        <fullName evidence="26">Glutamate receptor ionotropic, kainate 2</fullName>
    </recommendedName>
</protein>
<evidence type="ECO:0000259" key="22">
    <source>
        <dbReference type="SMART" id="SM00079"/>
    </source>
</evidence>
<dbReference type="PANTHER" id="PTHR18966">
    <property type="entry name" value="IONOTROPIC GLUTAMATE RECEPTOR"/>
    <property type="match status" value="1"/>
</dbReference>
<keyword evidence="10" id="KW-0675">Receptor</keyword>
<feature type="domain" description="Ionotropic glutamate receptor L-glutamate and glycine-binding" evidence="23">
    <location>
        <begin position="317"/>
        <end position="381"/>
    </location>
</feature>
<dbReference type="FunFam" id="1.10.287.70:FF:000010">
    <property type="entry name" value="Putative glutamate receptor ionotropic kainate 1"/>
    <property type="match status" value="1"/>
</dbReference>
<dbReference type="GO" id="GO:0045211">
    <property type="term" value="C:postsynaptic membrane"/>
    <property type="evidence" value="ECO:0007669"/>
    <property type="project" value="UniProtKB-SubCell"/>
</dbReference>
<feature type="disulfide bond" evidence="20">
    <location>
        <begin position="624"/>
        <end position="680"/>
    </location>
</feature>
<evidence type="ECO:0000256" key="9">
    <source>
        <dbReference type="ARBA" id="ARBA00023136"/>
    </source>
</evidence>
<dbReference type="Gene3D" id="1.10.287.70">
    <property type="match status" value="1"/>
</dbReference>
<evidence type="ECO:0000256" key="10">
    <source>
        <dbReference type="ARBA" id="ARBA00023170"/>
    </source>
</evidence>
<evidence type="ECO:0000256" key="12">
    <source>
        <dbReference type="ARBA" id="ARBA00023257"/>
    </source>
</evidence>
<dbReference type="FunFam" id="3.40.190.10:FF:000060">
    <property type="entry name" value="Glutamate receptor ionotropic, kainate 1"/>
    <property type="match status" value="1"/>
</dbReference>
<keyword evidence="3" id="KW-1003">Cell membrane</keyword>
<dbReference type="PRINTS" id="PR00177">
    <property type="entry name" value="NMDARECEPTOR"/>
</dbReference>
<evidence type="ECO:0000256" key="6">
    <source>
        <dbReference type="ARBA" id="ARBA00022989"/>
    </source>
</evidence>
<keyword evidence="2" id="KW-0813">Transport</keyword>
<name>A0ABD1FF56_HYPHA</name>
<comment type="caution">
    <text evidence="24">The sequence shown here is derived from an EMBL/GenBank/DDBJ whole genome shotgun (WGS) entry which is preliminary data.</text>
</comment>
<keyword evidence="5" id="KW-0732">Signal</keyword>
<feature type="site" description="Crucial to convey clamshell closure to channel opening" evidence="19">
    <location>
        <position position="542"/>
    </location>
</feature>
<evidence type="ECO:0000256" key="19">
    <source>
        <dbReference type="PIRSR" id="PIRSR601508-2"/>
    </source>
</evidence>
<evidence type="ECO:0000256" key="21">
    <source>
        <dbReference type="SAM" id="Phobius"/>
    </source>
</evidence>
<dbReference type="SUPFAM" id="SSF53850">
    <property type="entry name" value="Periplasmic binding protein-like II"/>
    <property type="match status" value="1"/>
</dbReference>
<keyword evidence="25" id="KW-1185">Reference proteome</keyword>
<dbReference type="EMBL" id="JBDJPC010000001">
    <property type="protein sequence ID" value="KAL1516633.1"/>
    <property type="molecule type" value="Genomic_DNA"/>
</dbReference>
<keyword evidence="11" id="KW-0325">Glycoprotein</keyword>
<evidence type="ECO:0000256" key="4">
    <source>
        <dbReference type="ARBA" id="ARBA00022692"/>
    </source>
</evidence>
<evidence type="ECO:0000256" key="18">
    <source>
        <dbReference type="PIRSR" id="PIRSR601508-1"/>
    </source>
</evidence>
<keyword evidence="20" id="KW-1015">Disulfide bond</keyword>
<evidence type="ECO:0000313" key="25">
    <source>
        <dbReference type="Proteomes" id="UP001566132"/>
    </source>
</evidence>
<dbReference type="InterPro" id="IPR001320">
    <property type="entry name" value="Iontro_rcpt_C"/>
</dbReference>
<dbReference type="FunFam" id="3.40.190.10:FF:000167">
    <property type="entry name" value="Eye-enriched kainate receptor, isoform B"/>
    <property type="match status" value="1"/>
</dbReference>
<dbReference type="Gene3D" id="3.40.50.2300">
    <property type="match status" value="2"/>
</dbReference>
<dbReference type="Gene3D" id="3.40.190.10">
    <property type="entry name" value="Periplasmic binding protein-like II"/>
    <property type="match status" value="1"/>
</dbReference>
<feature type="binding site" evidence="18">
    <location>
        <position position="563"/>
    </location>
    <ligand>
        <name>L-glutamate</name>
        <dbReference type="ChEBI" id="CHEBI:29985"/>
    </ligand>
</feature>
<dbReference type="GO" id="GO:0034220">
    <property type="term" value="P:monoatomic ion transmembrane transport"/>
    <property type="evidence" value="ECO:0007669"/>
    <property type="project" value="UniProtKB-KW"/>
</dbReference>
<evidence type="ECO:0000256" key="5">
    <source>
        <dbReference type="ARBA" id="ARBA00022729"/>
    </source>
</evidence>
<dbReference type="AlphaFoldDB" id="A0ABD1FF56"/>
<sequence>MEFGVQAIFGPSDPILGAHIQSICEALDVPHLEARIDFEPASKQLSINLHPSQEYMNRAFKDLMAFLNWTKVAIIYEEDYGLFKLQELVKSPGTAKTEMYIRQAAPNSYRQVLREVRQKEIFKLIIDTNPRNIQQFFRADLETFDLEDFKYNSVNITAFRLVDVDHPKVRDILTTMEKFQPIGHAILNRSGIIQAEPALMYDSVYVFAKGLAAMDSGYSIKPTNLSCDNEKPWDDGLSLYNYLDSVTNLHGLTGNLEFQEGKRSNFKVDLLKLKKEEIRKVGTWNPNDGINITDLNAFYDHRAPNITLIVMTRAERPYVMVKEDRNLTGNARYEGFCIDLLKSIASQVGFQYSIKLVPDNIYGAYDPKTKQWNGIVRELMEKRADLAVASMTINYARESVIDFTKPFMNLGIGILFKIPTSQPTRLFSFMNPLAVEIWIYVLAAYLLVSFTLFVMARFSPYEWNNPHPCHQDSDIVENQFSVSNSFWFITGTFLRQGSGLNPKATSTRIVGGIWWFFTLIIISSYTANLAAFLTVERMITPIENAQDLAEQTEISYGILKEGSTMTFFRDSKIGIYQKMWRFMESKKPSVFVESYEEGIARVLQGNYAFLMESTMLDYAVQRDCNLTQIGGLLDSKGYGIATPKGSPWRDKISLAILELQEKGVIQILYDKWWKNTGDVCTRDDKSKESKANALGVENIGGVFVVLLCGLALAILVAILEFCWNSKKNAQTDRQSLCSEMAEELRFAMRCHGSRQRPALRRSCTRCSPATTYVPAALDLPHLNGEGVILPMIDLKKSPVAYDLDS</sequence>
<feature type="transmembrane region" description="Helical" evidence="21">
    <location>
        <begin position="699"/>
        <end position="723"/>
    </location>
</feature>
<dbReference type="InterPro" id="IPR001828">
    <property type="entry name" value="ANF_lig-bd_rcpt"/>
</dbReference>
<evidence type="ECO:0000256" key="2">
    <source>
        <dbReference type="ARBA" id="ARBA00022448"/>
    </source>
</evidence>
<feature type="transmembrane region" description="Helical" evidence="21">
    <location>
        <begin position="437"/>
        <end position="456"/>
    </location>
</feature>
<dbReference type="Pfam" id="PF01094">
    <property type="entry name" value="ANF_receptor"/>
    <property type="match status" value="1"/>
</dbReference>
<dbReference type="InterPro" id="IPR001508">
    <property type="entry name" value="Iono_Glu_rcpt_met"/>
</dbReference>
<dbReference type="SUPFAM" id="SSF53822">
    <property type="entry name" value="Periplasmic binding protein-like I"/>
    <property type="match status" value="1"/>
</dbReference>
<gene>
    <name evidence="24" type="ORF">ABEB36_000518</name>
</gene>
<keyword evidence="13" id="KW-0966">Cell projection</keyword>
<evidence type="ECO:0000256" key="20">
    <source>
        <dbReference type="PIRSR" id="PIRSR601508-3"/>
    </source>
</evidence>
<keyword evidence="6 21" id="KW-1133">Transmembrane helix</keyword>
<dbReference type="SMART" id="SM00918">
    <property type="entry name" value="Lig_chan-Glu_bd"/>
    <property type="match status" value="1"/>
</dbReference>
<evidence type="ECO:0000256" key="7">
    <source>
        <dbReference type="ARBA" id="ARBA00023018"/>
    </source>
</evidence>
<keyword evidence="9 21" id="KW-0472">Membrane</keyword>
<comment type="similarity">
    <text evidence="1">Belongs to the glutamate-gated ion channel (TC 1.A.10.1) family.</text>
</comment>
<feature type="transmembrane region" description="Helical" evidence="21">
    <location>
        <begin position="513"/>
        <end position="535"/>
    </location>
</feature>
<feature type="site" description="Interaction with the cone snail toxin Con-ikot-ikot" evidence="19">
    <location>
        <position position="569"/>
    </location>
</feature>
<dbReference type="InterPro" id="IPR019594">
    <property type="entry name" value="Glu/Gly-bd"/>
</dbReference>
<feature type="binding site" evidence="18">
    <location>
        <position position="612"/>
    </location>
    <ligand>
        <name>L-glutamate</name>
        <dbReference type="ChEBI" id="CHEBI:29985"/>
    </ligand>
</feature>
<feature type="binding site" evidence="18">
    <location>
        <position position="397"/>
    </location>
    <ligand>
        <name>L-glutamate</name>
        <dbReference type="ChEBI" id="CHEBI:29985"/>
    </ligand>
</feature>
<evidence type="ECO:0000259" key="23">
    <source>
        <dbReference type="SMART" id="SM00918"/>
    </source>
</evidence>
<dbReference type="GO" id="GO:0042734">
    <property type="term" value="C:presynaptic membrane"/>
    <property type="evidence" value="ECO:0007669"/>
    <property type="project" value="UniProtKB-SubCell"/>
</dbReference>
<evidence type="ECO:0008006" key="26">
    <source>
        <dbReference type="Google" id="ProtNLM"/>
    </source>
</evidence>
<keyword evidence="12" id="KW-0628">Postsynaptic cell membrane</keyword>
<keyword evidence="14" id="KW-1071">Ligand-gated ion channel</keyword>
<keyword evidence="7" id="KW-0770">Synapse</keyword>
<dbReference type="InterPro" id="IPR015683">
    <property type="entry name" value="Ionotropic_Glu_rcpt"/>
</dbReference>
<evidence type="ECO:0000256" key="15">
    <source>
        <dbReference type="ARBA" id="ARBA00023303"/>
    </source>
</evidence>
<keyword evidence="15" id="KW-0407">Ion channel</keyword>
<dbReference type="InterPro" id="IPR028082">
    <property type="entry name" value="Peripla_BP_I"/>
</dbReference>
<feature type="binding site" evidence="18">
    <location>
        <position position="392"/>
    </location>
    <ligand>
        <name>L-glutamate</name>
        <dbReference type="ChEBI" id="CHEBI:29985"/>
    </ligand>
</feature>
<dbReference type="FunFam" id="3.40.190.10:FF:000072">
    <property type="entry name" value="glutamate receptor ionotropic, kainate 4"/>
    <property type="match status" value="1"/>
</dbReference>
<evidence type="ECO:0000256" key="14">
    <source>
        <dbReference type="ARBA" id="ARBA00023286"/>
    </source>
</evidence>
<evidence type="ECO:0000256" key="11">
    <source>
        <dbReference type="ARBA" id="ARBA00023180"/>
    </source>
</evidence>
<evidence type="ECO:0000313" key="24">
    <source>
        <dbReference type="EMBL" id="KAL1516633.1"/>
    </source>
</evidence>
<keyword evidence="4 21" id="KW-0812">Transmembrane</keyword>
<dbReference type="SMART" id="SM00079">
    <property type="entry name" value="PBPe"/>
    <property type="match status" value="1"/>
</dbReference>
<evidence type="ECO:0000256" key="17">
    <source>
        <dbReference type="ARBA" id="ARBA00034107"/>
    </source>
</evidence>
<feature type="binding site" evidence="18">
    <location>
        <position position="564"/>
    </location>
    <ligand>
        <name>L-glutamate</name>
        <dbReference type="ChEBI" id="CHEBI:29985"/>
    </ligand>
</feature>
<reference evidence="24 25" key="1">
    <citation type="submission" date="2024-05" db="EMBL/GenBank/DDBJ databases">
        <title>Genetic variation in Jamaican populations of the coffee berry borer (Hypothenemus hampei).</title>
        <authorList>
            <person name="Errbii M."/>
            <person name="Myrie A."/>
        </authorList>
    </citation>
    <scope>NUCLEOTIDE SEQUENCE [LARGE SCALE GENOMIC DNA]</scope>
    <source>
        <strain evidence="24">JA-Hopewell-2020-01-JO</strain>
        <tissue evidence="24">Whole body</tissue>
    </source>
</reference>
<proteinExistence type="inferred from homology"/>
<keyword evidence="8" id="KW-0406">Ion transport</keyword>
<evidence type="ECO:0000256" key="1">
    <source>
        <dbReference type="ARBA" id="ARBA00008685"/>
    </source>
</evidence>
<evidence type="ECO:0000256" key="3">
    <source>
        <dbReference type="ARBA" id="ARBA00022475"/>
    </source>
</evidence>
<evidence type="ECO:0000256" key="8">
    <source>
        <dbReference type="ARBA" id="ARBA00023065"/>
    </source>
</evidence>
<accession>A0ABD1FF56</accession>
<dbReference type="Pfam" id="PF00060">
    <property type="entry name" value="Lig_chan"/>
    <property type="match status" value="1"/>
</dbReference>
<dbReference type="Proteomes" id="UP001566132">
    <property type="component" value="Unassembled WGS sequence"/>
</dbReference>